<comment type="caution">
    <text evidence="2">The sequence shown here is derived from an EMBL/GenBank/DDBJ whole genome shotgun (WGS) entry which is preliminary data.</text>
</comment>
<keyword evidence="1" id="KW-0472">Membrane</keyword>
<feature type="transmembrane region" description="Helical" evidence="1">
    <location>
        <begin position="39"/>
        <end position="64"/>
    </location>
</feature>
<feature type="transmembrane region" description="Helical" evidence="1">
    <location>
        <begin position="7"/>
        <end position="27"/>
    </location>
</feature>
<dbReference type="EMBL" id="RBVX01000038">
    <property type="protein sequence ID" value="RSL30386.1"/>
    <property type="molecule type" value="Genomic_DNA"/>
</dbReference>
<proteinExistence type="predicted"/>
<accession>A0A3R9P3Q4</accession>
<evidence type="ECO:0000313" key="2">
    <source>
        <dbReference type="EMBL" id="RSL30386.1"/>
    </source>
</evidence>
<evidence type="ECO:0000313" key="3">
    <source>
        <dbReference type="Proteomes" id="UP000275076"/>
    </source>
</evidence>
<sequence>MLRRIIVGLLSAVVFSFIIAFIMYTPVSERNPDTWYDPFGSYIPLLLLITGPAYLLGGVPISLFIDKYVEKAIIKLIVYLLVGFIVGIITILIFALLSGGPITFSVLAFGIYGSAGSFIFFIFMILTTKFE</sequence>
<protein>
    <submittedName>
        <fullName evidence="2">Uncharacterized protein</fullName>
    </submittedName>
</protein>
<gene>
    <name evidence="2" type="ORF">D7Z54_26475</name>
</gene>
<keyword evidence="1" id="KW-1133">Transmembrane helix</keyword>
<keyword evidence="1" id="KW-0812">Transmembrane</keyword>
<evidence type="ECO:0000256" key="1">
    <source>
        <dbReference type="SAM" id="Phobius"/>
    </source>
</evidence>
<dbReference type="Proteomes" id="UP000275076">
    <property type="component" value="Unassembled WGS sequence"/>
</dbReference>
<dbReference type="AlphaFoldDB" id="A0A3R9P3Q4"/>
<name>A0A3R9P3Q4_9BACI</name>
<feature type="transmembrane region" description="Helical" evidence="1">
    <location>
        <begin position="76"/>
        <end position="96"/>
    </location>
</feature>
<dbReference type="RefSeq" id="WP_125560780.1">
    <property type="nucleotide sequence ID" value="NZ_RBVX01000038.1"/>
</dbReference>
<reference evidence="2 3" key="1">
    <citation type="submission" date="2018-10" db="EMBL/GenBank/DDBJ databases">
        <title>Draft genome sequence of Bacillus salarius IM0101, isolated from a hypersaline soil in Inner Mongolia, China.</title>
        <authorList>
            <person name="Yamprayoonswat W."/>
            <person name="Boonvisut S."/>
            <person name="Jumpathong W."/>
            <person name="Sittihan S."/>
            <person name="Ruangsuj P."/>
            <person name="Wanthongcharoen S."/>
            <person name="Thongpramul N."/>
            <person name="Pimmason S."/>
            <person name="Yu B."/>
            <person name="Yasawong M."/>
        </authorList>
    </citation>
    <scope>NUCLEOTIDE SEQUENCE [LARGE SCALE GENOMIC DNA]</scope>
    <source>
        <strain evidence="2 3">IM0101</strain>
    </source>
</reference>
<dbReference type="OrthoDB" id="2622664at2"/>
<keyword evidence="3" id="KW-1185">Reference proteome</keyword>
<organism evidence="2 3">
    <name type="scientific">Salibacterium salarium</name>
    <dbReference type="NCBI Taxonomy" id="284579"/>
    <lineage>
        <taxon>Bacteria</taxon>
        <taxon>Bacillati</taxon>
        <taxon>Bacillota</taxon>
        <taxon>Bacilli</taxon>
        <taxon>Bacillales</taxon>
        <taxon>Bacillaceae</taxon>
    </lineage>
</organism>
<feature type="transmembrane region" description="Helical" evidence="1">
    <location>
        <begin position="102"/>
        <end position="126"/>
    </location>
</feature>